<evidence type="ECO:0000256" key="4">
    <source>
        <dbReference type="ARBA" id="ARBA00022857"/>
    </source>
</evidence>
<evidence type="ECO:0000256" key="2">
    <source>
        <dbReference type="ARBA" id="ARBA00006825"/>
    </source>
</evidence>
<comment type="catalytic activity">
    <reaction evidence="8">
        <text>2-C-methyl-D-erythritol 4-phosphate + NADP(+) = 1-deoxy-D-xylulose 5-phosphate + NADPH + H(+)</text>
        <dbReference type="Rhea" id="RHEA:13717"/>
        <dbReference type="ChEBI" id="CHEBI:15378"/>
        <dbReference type="ChEBI" id="CHEBI:57783"/>
        <dbReference type="ChEBI" id="CHEBI:57792"/>
        <dbReference type="ChEBI" id="CHEBI:58262"/>
        <dbReference type="ChEBI" id="CHEBI:58349"/>
        <dbReference type="EC" id="1.1.1.267"/>
    </reaction>
    <physiologicalReaction direction="right-to-left" evidence="8">
        <dbReference type="Rhea" id="RHEA:13719"/>
    </physiologicalReaction>
</comment>
<evidence type="ECO:0000256" key="7">
    <source>
        <dbReference type="ARBA" id="ARBA00023229"/>
    </source>
</evidence>
<feature type="binding site" evidence="9">
    <location>
        <position position="126"/>
    </location>
    <ligand>
        <name>NADPH</name>
        <dbReference type="ChEBI" id="CHEBI:57783"/>
    </ligand>
</feature>
<dbReference type="InterPro" id="IPR036169">
    <property type="entry name" value="DXPR_C_sf"/>
</dbReference>
<dbReference type="SUPFAM" id="SSF51735">
    <property type="entry name" value="NAD(P)-binding Rossmann-fold domains"/>
    <property type="match status" value="1"/>
</dbReference>
<keyword evidence="9" id="KW-0460">Magnesium</keyword>
<dbReference type="GO" id="GO:0030145">
    <property type="term" value="F:manganese ion binding"/>
    <property type="evidence" value="ECO:0007669"/>
    <property type="project" value="TreeGrafter"/>
</dbReference>
<dbReference type="Gene3D" id="1.10.1740.10">
    <property type="match status" value="1"/>
</dbReference>
<keyword evidence="13" id="KW-0413">Isomerase</keyword>
<dbReference type="AlphaFoldDB" id="A0A450XLP5"/>
<keyword evidence="6 9" id="KW-0464">Manganese</keyword>
<feature type="domain" description="DXP reductoisomerase C-terminal" evidence="12">
    <location>
        <begin position="291"/>
        <end position="407"/>
    </location>
</feature>
<keyword evidence="7 9" id="KW-0414">Isoprene biosynthesis</keyword>
<feature type="binding site" evidence="9">
    <location>
        <position position="229"/>
    </location>
    <ligand>
        <name>1-deoxy-D-xylulose 5-phosphate</name>
        <dbReference type="ChEBI" id="CHEBI:57792"/>
    </ligand>
</feature>
<comment type="caution">
    <text evidence="9">Lacks conserved residue(s) required for the propagation of feature annotation.</text>
</comment>
<dbReference type="EC" id="1.1.1.267" evidence="9"/>
<protein>
    <recommendedName>
        <fullName evidence="9">1-deoxy-D-xylulose 5-phosphate reductoisomerase</fullName>
        <shortName evidence="9">DXP reductoisomerase</shortName>
        <ecNumber evidence="9">1.1.1.267</ecNumber>
    </recommendedName>
    <alternativeName>
        <fullName evidence="9">1-deoxyxylulose-5-phosphate reductoisomerase</fullName>
    </alternativeName>
    <alternativeName>
        <fullName evidence="9">2-C-methyl-D-erythritol 4-phosphate synthase</fullName>
    </alternativeName>
</protein>
<feature type="binding site" evidence="9">
    <location>
        <position position="10"/>
    </location>
    <ligand>
        <name>NADPH</name>
        <dbReference type="ChEBI" id="CHEBI:57783"/>
    </ligand>
</feature>
<evidence type="ECO:0000259" key="12">
    <source>
        <dbReference type="Pfam" id="PF13288"/>
    </source>
</evidence>
<gene>
    <name evidence="9" type="primary">dxr</name>
    <name evidence="13" type="ORF">BECKMB1821G_GA0114241_106111</name>
</gene>
<feature type="domain" description="1-deoxy-D-xylulose 5-phosphate reductoisomerase C-terminal" evidence="11">
    <location>
        <begin position="146"/>
        <end position="259"/>
    </location>
</feature>
<feature type="binding site" evidence="9">
    <location>
        <position position="124"/>
    </location>
    <ligand>
        <name>NADPH</name>
        <dbReference type="ChEBI" id="CHEBI:57783"/>
    </ligand>
</feature>
<dbReference type="GO" id="GO:0051484">
    <property type="term" value="P:isopentenyl diphosphate biosynthetic process, methylerythritol 4-phosphate pathway involved in terpenoid biosynthetic process"/>
    <property type="evidence" value="ECO:0007669"/>
    <property type="project" value="UniProtKB-ARBA"/>
</dbReference>
<feature type="binding site" evidence="9">
    <location>
        <position position="125"/>
    </location>
    <ligand>
        <name>1-deoxy-D-xylulose 5-phosphate</name>
        <dbReference type="ChEBI" id="CHEBI:57792"/>
    </ligand>
</feature>
<dbReference type="PANTHER" id="PTHR30525">
    <property type="entry name" value="1-DEOXY-D-XYLULOSE 5-PHOSPHATE REDUCTOISOMERASE"/>
    <property type="match status" value="1"/>
</dbReference>
<dbReference type="SUPFAM" id="SSF55347">
    <property type="entry name" value="Glyceraldehyde-3-phosphate dehydrogenase-like, C-terminal domain"/>
    <property type="match status" value="1"/>
</dbReference>
<dbReference type="PIRSF" id="PIRSF006205">
    <property type="entry name" value="Dxp_reductismrs"/>
    <property type="match status" value="1"/>
</dbReference>
<dbReference type="GO" id="GO:0016853">
    <property type="term" value="F:isomerase activity"/>
    <property type="evidence" value="ECO:0007669"/>
    <property type="project" value="UniProtKB-KW"/>
</dbReference>
<feature type="binding site" evidence="9">
    <location>
        <position position="11"/>
    </location>
    <ligand>
        <name>NADPH</name>
        <dbReference type="ChEBI" id="CHEBI:57783"/>
    </ligand>
</feature>
<evidence type="ECO:0000256" key="8">
    <source>
        <dbReference type="ARBA" id="ARBA00048543"/>
    </source>
</evidence>
<feature type="binding site" evidence="9">
    <location>
        <position position="151"/>
    </location>
    <ligand>
        <name>1-deoxy-D-xylulose 5-phosphate</name>
        <dbReference type="ChEBI" id="CHEBI:57792"/>
    </ligand>
</feature>
<dbReference type="InterPro" id="IPR013644">
    <property type="entry name" value="DXP_reductoisomerase_C"/>
</dbReference>
<evidence type="ECO:0000256" key="5">
    <source>
        <dbReference type="ARBA" id="ARBA00023002"/>
    </source>
</evidence>
<dbReference type="Pfam" id="PF02670">
    <property type="entry name" value="DXP_reductoisom"/>
    <property type="match status" value="1"/>
</dbReference>
<dbReference type="InterPro" id="IPR013512">
    <property type="entry name" value="DXP_reductoisomerase_N"/>
</dbReference>
<evidence type="ECO:0000256" key="9">
    <source>
        <dbReference type="HAMAP-Rule" id="MF_00183"/>
    </source>
</evidence>
<keyword evidence="5 9" id="KW-0560">Oxidoreductase</keyword>
<dbReference type="NCBIfam" id="TIGR00243">
    <property type="entry name" value="Dxr"/>
    <property type="match status" value="1"/>
</dbReference>
<feature type="binding site" evidence="9">
    <location>
        <position position="38"/>
    </location>
    <ligand>
        <name>NADPH</name>
        <dbReference type="ChEBI" id="CHEBI:57783"/>
    </ligand>
</feature>
<dbReference type="PANTHER" id="PTHR30525:SF0">
    <property type="entry name" value="1-DEOXY-D-XYLULOSE 5-PHOSPHATE REDUCTOISOMERASE, CHLOROPLASTIC"/>
    <property type="match status" value="1"/>
</dbReference>
<feature type="binding site" evidence="9">
    <location>
        <position position="235"/>
    </location>
    <ligand>
        <name>NADPH</name>
        <dbReference type="ChEBI" id="CHEBI:57783"/>
    </ligand>
</feature>
<dbReference type="GO" id="GO:0030604">
    <property type="term" value="F:1-deoxy-D-xylulose-5-phosphate reductoisomerase activity"/>
    <property type="evidence" value="ECO:0007669"/>
    <property type="project" value="UniProtKB-UniRule"/>
</dbReference>
<evidence type="ECO:0000259" key="10">
    <source>
        <dbReference type="Pfam" id="PF02670"/>
    </source>
</evidence>
<keyword evidence="4 9" id="KW-0521">NADP</keyword>
<dbReference type="Pfam" id="PF13288">
    <property type="entry name" value="DXPR_C"/>
    <property type="match status" value="1"/>
</dbReference>
<dbReference type="EMBL" id="CAADFO010000061">
    <property type="protein sequence ID" value="VFK30222.1"/>
    <property type="molecule type" value="Genomic_DNA"/>
</dbReference>
<dbReference type="SUPFAM" id="SSF69055">
    <property type="entry name" value="1-deoxy-D-xylulose-5-phosphate reductoisomerase, C-terminal domain"/>
    <property type="match status" value="1"/>
</dbReference>
<feature type="binding site" evidence="9">
    <location>
        <position position="251"/>
    </location>
    <ligand>
        <name>Mn(2+)</name>
        <dbReference type="ChEBI" id="CHEBI:29035"/>
    </ligand>
</feature>
<dbReference type="FunFam" id="3.40.50.720:FF:000045">
    <property type="entry name" value="1-deoxy-D-xylulose 5-phosphate reductoisomerase"/>
    <property type="match status" value="1"/>
</dbReference>
<reference evidence="13" key="1">
    <citation type="submission" date="2019-02" db="EMBL/GenBank/DDBJ databases">
        <authorList>
            <person name="Gruber-Vodicka R. H."/>
            <person name="Seah K. B. B."/>
        </authorList>
    </citation>
    <scope>NUCLEOTIDE SEQUENCE</scope>
    <source>
        <strain evidence="13">BECK_BZ197</strain>
    </source>
</reference>
<keyword evidence="3 9" id="KW-0479">Metal-binding</keyword>
<dbReference type="Gene3D" id="3.40.50.720">
    <property type="entry name" value="NAD(P)-binding Rossmann-like Domain"/>
    <property type="match status" value="1"/>
</dbReference>
<dbReference type="NCBIfam" id="NF009114">
    <property type="entry name" value="PRK12464.1"/>
    <property type="match status" value="1"/>
</dbReference>
<feature type="binding site" evidence="9">
    <location>
        <position position="248"/>
    </location>
    <ligand>
        <name>1-deoxy-D-xylulose 5-phosphate</name>
        <dbReference type="ChEBI" id="CHEBI:57792"/>
    </ligand>
</feature>
<accession>A0A450XLP5</accession>
<feature type="binding site" evidence="9">
    <location>
        <position position="251"/>
    </location>
    <ligand>
        <name>1-deoxy-D-xylulose 5-phosphate</name>
        <dbReference type="ChEBI" id="CHEBI:57792"/>
    </ligand>
</feature>
<name>A0A450XLP5_9GAMM</name>
<feature type="binding site" evidence="9">
    <location>
        <position position="152"/>
    </location>
    <ligand>
        <name>1-deoxy-D-xylulose 5-phosphate</name>
        <dbReference type="ChEBI" id="CHEBI:57792"/>
    </ligand>
</feature>
<evidence type="ECO:0000256" key="3">
    <source>
        <dbReference type="ARBA" id="ARBA00022723"/>
    </source>
</evidence>
<dbReference type="InterPro" id="IPR026877">
    <property type="entry name" value="DXPR_C"/>
</dbReference>
<proteinExistence type="inferred from homology"/>
<organism evidence="13">
    <name type="scientific">Candidatus Kentrum sp. MB</name>
    <dbReference type="NCBI Taxonomy" id="2138164"/>
    <lineage>
        <taxon>Bacteria</taxon>
        <taxon>Pseudomonadati</taxon>
        <taxon>Pseudomonadota</taxon>
        <taxon>Gammaproteobacteria</taxon>
        <taxon>Candidatus Kentrum</taxon>
    </lineage>
</organism>
<sequence>MIGITILGSTGTIGENTLDVIGRNRDRCRVVALGANVNDERMAKQCAKWKPDVAVMADADAAERLRTRLRADGLAMEVLAGAAGLARIARHKDADTVMAAIVGAAGLAPTLAAVQAGKRVLLANKESLVMSGKLFLDATRESGARLLPIDSEHNAIFQCMPPGYIPKELTSKTSGTDFAAHSSGRDGDPRTALDSAGIRRILLTASGGPFRNLPSDALENVTPEQACAHPNWVMGKKISVDSATMMNKGLEIIEACWLFDATPDRIQVVVHPQSVIHSMVEYNDGSVLAQMGNPDMRTPIAHALFWPHRVISGVNSLDIMAVGRLDFEPADFTRFPCLRLGRDAAQTGGTAPAIMNAANEVAVAAFLERKIRFNAIYRIIEATLSTMTSREADSLAIVLEDDAKARKIASDLVGS</sequence>
<comment type="similarity">
    <text evidence="2 9">Belongs to the DXR family.</text>
</comment>
<dbReference type="InterPro" id="IPR036291">
    <property type="entry name" value="NAD(P)-bd_dom_sf"/>
</dbReference>
<comment type="function">
    <text evidence="9">Catalyzes the NADPH-dependent rearrangement and reduction of 1-deoxy-D-xylulose-5-phosphate (DXP) to 2-C-methyl-D-erythritol 4-phosphate (MEP).</text>
</comment>
<feature type="binding site" evidence="9">
    <location>
        <position position="206"/>
    </location>
    <ligand>
        <name>1-deoxy-D-xylulose 5-phosphate</name>
        <dbReference type="ChEBI" id="CHEBI:57792"/>
    </ligand>
</feature>
<comment type="cofactor">
    <cofactor evidence="9">
        <name>Mg(2+)</name>
        <dbReference type="ChEBI" id="CHEBI:18420"/>
    </cofactor>
    <cofactor evidence="9">
        <name>Mn(2+)</name>
        <dbReference type="ChEBI" id="CHEBI:29035"/>
    </cofactor>
</comment>
<comment type="pathway">
    <text evidence="1 9">Isoprenoid biosynthesis; isopentenyl diphosphate biosynthesis via DXP pathway; isopentenyl diphosphate from 1-deoxy-D-xylulose 5-phosphate: step 1/6.</text>
</comment>
<feature type="binding site" evidence="9">
    <location>
        <position position="13"/>
    </location>
    <ligand>
        <name>NADPH</name>
        <dbReference type="ChEBI" id="CHEBI:57783"/>
    </ligand>
</feature>
<feature type="binding site" evidence="9">
    <location>
        <position position="150"/>
    </location>
    <ligand>
        <name>Mn(2+)</name>
        <dbReference type="ChEBI" id="CHEBI:29035"/>
    </ligand>
</feature>
<dbReference type="NCBIfam" id="NF003938">
    <property type="entry name" value="PRK05447.1-1"/>
    <property type="match status" value="1"/>
</dbReference>
<dbReference type="UniPathway" id="UPA00056">
    <property type="reaction ID" value="UER00092"/>
</dbReference>
<dbReference type="Pfam" id="PF08436">
    <property type="entry name" value="DXP_redisom_C"/>
    <property type="match status" value="1"/>
</dbReference>
<feature type="binding site" evidence="9">
    <location>
        <position position="152"/>
    </location>
    <ligand>
        <name>Mn(2+)</name>
        <dbReference type="ChEBI" id="CHEBI:29035"/>
    </ligand>
</feature>
<feature type="binding site" evidence="9">
    <location>
        <position position="242"/>
    </location>
    <ligand>
        <name>1-deoxy-D-xylulose 5-phosphate</name>
        <dbReference type="ChEBI" id="CHEBI:57792"/>
    </ligand>
</feature>
<dbReference type="HAMAP" id="MF_00183">
    <property type="entry name" value="DXP_reductoisom"/>
    <property type="match status" value="1"/>
</dbReference>
<feature type="binding site" evidence="9">
    <location>
        <position position="247"/>
    </location>
    <ligand>
        <name>1-deoxy-D-xylulose 5-phosphate</name>
        <dbReference type="ChEBI" id="CHEBI:57792"/>
    </ligand>
</feature>
<feature type="domain" description="1-deoxy-D-xylulose 5-phosphate reductoisomerase N-terminal" evidence="10">
    <location>
        <begin position="4"/>
        <end position="132"/>
    </location>
</feature>
<evidence type="ECO:0000313" key="13">
    <source>
        <dbReference type="EMBL" id="VFK30222.1"/>
    </source>
</evidence>
<dbReference type="InterPro" id="IPR003821">
    <property type="entry name" value="DXP_reductoisomerase"/>
</dbReference>
<evidence type="ECO:0000256" key="6">
    <source>
        <dbReference type="ARBA" id="ARBA00023211"/>
    </source>
</evidence>
<evidence type="ECO:0000256" key="1">
    <source>
        <dbReference type="ARBA" id="ARBA00005094"/>
    </source>
</evidence>
<evidence type="ECO:0000259" key="11">
    <source>
        <dbReference type="Pfam" id="PF08436"/>
    </source>
</evidence>
<dbReference type="GO" id="GO:0070402">
    <property type="term" value="F:NADPH binding"/>
    <property type="evidence" value="ECO:0007669"/>
    <property type="project" value="InterPro"/>
</dbReference>